<reference evidence="1" key="1">
    <citation type="submission" date="2021-06" db="EMBL/GenBank/DDBJ databases">
        <authorList>
            <person name="Gannon L."/>
            <person name="Redgwell R T."/>
            <person name="Michniewski S."/>
            <person name="Harrison D C."/>
            <person name="Millard A."/>
        </authorList>
    </citation>
    <scope>NUCLEOTIDE SEQUENCE</scope>
</reference>
<organism evidence="1">
    <name type="scientific">uncultured marine phage</name>
    <dbReference type="NCBI Taxonomy" id="707152"/>
    <lineage>
        <taxon>Viruses</taxon>
        <taxon>environmental samples</taxon>
    </lineage>
</organism>
<protein>
    <submittedName>
        <fullName evidence="1">Uncharacterized protein</fullName>
    </submittedName>
</protein>
<accession>A0A8D9CBD2</accession>
<sequence length="149" mass="18176">MIKDKENNEDYWVDENLNPKFDKDFQDSIDDQENFEMVHELKYIAYTEKNYEISKEELDNMQIFFRSMKDYDKLLCLARIITKNEKKKKNLEKLYSSDKDEKTLREKLYNIYNEDHNIGKFIDIHVDSDLKEFLDLKERDNKLEQLLNG</sequence>
<name>A0A8D9CBD2_9VIRU</name>
<evidence type="ECO:0000313" key="1">
    <source>
        <dbReference type="EMBL" id="CAG7580255.1"/>
    </source>
</evidence>
<proteinExistence type="predicted"/>
<gene>
    <name evidence="1" type="ORF">SLAVMIC_00324</name>
</gene>
<dbReference type="EMBL" id="OU342829">
    <property type="protein sequence ID" value="CAG7580255.1"/>
    <property type="molecule type" value="Genomic_DNA"/>
</dbReference>